<organism evidence="1 2">
    <name type="scientific">Rugamonas rubra</name>
    <dbReference type="NCBI Taxonomy" id="758825"/>
    <lineage>
        <taxon>Bacteria</taxon>
        <taxon>Pseudomonadati</taxon>
        <taxon>Pseudomonadota</taxon>
        <taxon>Betaproteobacteria</taxon>
        <taxon>Burkholderiales</taxon>
        <taxon>Oxalobacteraceae</taxon>
        <taxon>Telluria group</taxon>
        <taxon>Rugamonas</taxon>
    </lineage>
</organism>
<proteinExistence type="predicted"/>
<dbReference type="EMBL" id="FOTW01000023">
    <property type="protein sequence ID" value="SFM55087.1"/>
    <property type="molecule type" value="Genomic_DNA"/>
</dbReference>
<dbReference type="Gene3D" id="3.30.70.1060">
    <property type="entry name" value="Dimeric alpha+beta barrel"/>
    <property type="match status" value="1"/>
</dbReference>
<keyword evidence="2" id="KW-1185">Reference proteome</keyword>
<dbReference type="Proteomes" id="UP000199470">
    <property type="component" value="Unassembled WGS sequence"/>
</dbReference>
<dbReference type="RefSeq" id="WP_093389909.1">
    <property type="nucleotide sequence ID" value="NZ_FOTW01000023.1"/>
</dbReference>
<evidence type="ECO:0000313" key="2">
    <source>
        <dbReference type="Proteomes" id="UP000199470"/>
    </source>
</evidence>
<evidence type="ECO:0000313" key="1">
    <source>
        <dbReference type="EMBL" id="SFM55087.1"/>
    </source>
</evidence>
<protein>
    <recommendedName>
        <fullName evidence="3">YCII-related domain-containing protein</fullName>
    </recommendedName>
</protein>
<reference evidence="1 2" key="1">
    <citation type="submission" date="2016-10" db="EMBL/GenBank/DDBJ databases">
        <authorList>
            <person name="de Groot N.N."/>
        </authorList>
    </citation>
    <scope>NUCLEOTIDE SEQUENCE [LARGE SCALE GENOMIC DNA]</scope>
    <source>
        <strain evidence="1 2">ATCC 43154</strain>
    </source>
</reference>
<gene>
    <name evidence="1" type="ORF">SAMN02982985_04453</name>
</gene>
<name>A0A1I4RS44_9BURK</name>
<dbReference type="InterPro" id="IPR011008">
    <property type="entry name" value="Dimeric_a/b-barrel"/>
</dbReference>
<dbReference type="OrthoDB" id="8820000at2"/>
<dbReference type="AlphaFoldDB" id="A0A1I4RS44"/>
<dbReference type="SUPFAM" id="SSF54909">
    <property type="entry name" value="Dimeric alpha+beta barrel"/>
    <property type="match status" value="1"/>
</dbReference>
<evidence type="ECO:0008006" key="3">
    <source>
        <dbReference type="Google" id="ProtNLM"/>
    </source>
</evidence>
<sequence length="96" mass="10108">MNDYIIFMHDDAKEETAAAWEAYLTMLRASGRFSGGSEIGQGVCVAAGGSPKPISAHLSGYLLVQAESIEDAKKLLVGNPTLDGGGTVEIRELPRG</sequence>
<accession>A0A1I4RS44</accession>